<proteinExistence type="predicted"/>
<protein>
    <submittedName>
        <fullName evidence="1">Uncharacterized protein</fullName>
    </submittedName>
</protein>
<evidence type="ECO:0000313" key="2">
    <source>
        <dbReference type="Proteomes" id="UP000199169"/>
    </source>
</evidence>
<keyword evidence="2" id="KW-1185">Reference proteome</keyword>
<accession>A0A1A8XJY3</accession>
<dbReference type="EMBL" id="FLQX01000094">
    <property type="protein sequence ID" value="SBT04996.1"/>
    <property type="molecule type" value="Genomic_DNA"/>
</dbReference>
<organism evidence="1 2">
    <name type="scientific">Candidatus Accumulibacter aalborgensis</name>
    <dbReference type="NCBI Taxonomy" id="1860102"/>
    <lineage>
        <taxon>Bacteria</taxon>
        <taxon>Pseudomonadati</taxon>
        <taxon>Pseudomonadota</taxon>
        <taxon>Betaproteobacteria</taxon>
        <taxon>Candidatus Accumulibacter</taxon>
    </lineage>
</organism>
<gene>
    <name evidence="1" type="ORF">ACCAA_20087</name>
</gene>
<reference evidence="1 2" key="1">
    <citation type="submission" date="2016-06" db="EMBL/GenBank/DDBJ databases">
        <authorList>
            <person name="Kjaerup R.B."/>
            <person name="Dalgaard T.S."/>
            <person name="Juul-Madsen H.R."/>
        </authorList>
    </citation>
    <scope>NUCLEOTIDE SEQUENCE [LARGE SCALE GENOMIC DNA]</scope>
    <source>
        <strain evidence="1">3</strain>
    </source>
</reference>
<dbReference type="AlphaFoldDB" id="A0A1A8XJY3"/>
<dbReference type="Proteomes" id="UP000199169">
    <property type="component" value="Unassembled WGS sequence"/>
</dbReference>
<evidence type="ECO:0000313" key="1">
    <source>
        <dbReference type="EMBL" id="SBT04996.1"/>
    </source>
</evidence>
<dbReference type="STRING" id="1860102.ACCAA_20087"/>
<name>A0A1A8XJY3_9PROT</name>
<sequence length="38" mass="4546">MVLRAEIQEPFKTCRQLTGRDFLRELFARTDNQGRSYV</sequence>